<dbReference type="GO" id="GO:0003677">
    <property type="term" value="F:DNA binding"/>
    <property type="evidence" value="ECO:0007669"/>
    <property type="project" value="UniProtKB-KW"/>
</dbReference>
<name>A0A1H1YWJ6_9ACTN</name>
<feature type="domain" description="HTH lysR-type" evidence="5">
    <location>
        <begin position="5"/>
        <end position="62"/>
    </location>
</feature>
<proteinExistence type="inferred from homology"/>
<dbReference type="PANTHER" id="PTHR30346:SF28">
    <property type="entry name" value="HTH-TYPE TRANSCRIPTIONAL REGULATOR CYNR"/>
    <property type="match status" value="1"/>
</dbReference>
<dbReference type="InterPro" id="IPR000847">
    <property type="entry name" value="LysR_HTH_N"/>
</dbReference>
<evidence type="ECO:0000313" key="6">
    <source>
        <dbReference type="EMBL" id="SDT25336.1"/>
    </source>
</evidence>
<evidence type="ECO:0000259" key="5">
    <source>
        <dbReference type="PROSITE" id="PS50931"/>
    </source>
</evidence>
<dbReference type="PRINTS" id="PR00039">
    <property type="entry name" value="HTHLYSR"/>
</dbReference>
<keyword evidence="3 6" id="KW-0238">DNA-binding</keyword>
<keyword evidence="4" id="KW-0804">Transcription</keyword>
<dbReference type="GO" id="GO:0032993">
    <property type="term" value="C:protein-DNA complex"/>
    <property type="evidence" value="ECO:0007669"/>
    <property type="project" value="TreeGrafter"/>
</dbReference>
<sequence length="298" mass="31718">MIRVMQLDDLRSLLALGDHHHVTEAAAALGTSQPSLSRLLARLEAELGVRLFERDAKGVHPNPLGDLTLAAARDLVGRYDRLRRDLAGLLDPESGTVRLAFLDSMATSLVPRILHDVREQAPHLRVELRQEPGHVILPDLATGAAELALTSPEPDGPYGWLALQSQTLVLIVPPGHRLAGRRRARLADVSGEDFVTIPPGFGFRALVDTLFTAAAVTPRVALEIGDLATIEGLVGAGLGVALVPEQFAGATGTIGIALATPGAERVVGLTWRTDRPLGPAAERFRSIVADAGPYDSDR</sequence>
<dbReference type="SUPFAM" id="SSF46785">
    <property type="entry name" value="Winged helix' DNA-binding domain"/>
    <property type="match status" value="1"/>
</dbReference>
<dbReference type="PROSITE" id="PS50931">
    <property type="entry name" value="HTH_LYSR"/>
    <property type="match status" value="1"/>
</dbReference>
<evidence type="ECO:0000256" key="1">
    <source>
        <dbReference type="ARBA" id="ARBA00009437"/>
    </source>
</evidence>
<dbReference type="InterPro" id="IPR036388">
    <property type="entry name" value="WH-like_DNA-bd_sf"/>
</dbReference>
<dbReference type="STRING" id="113562.SAMN04489716_3014"/>
<comment type="similarity">
    <text evidence="1">Belongs to the LysR transcriptional regulatory family.</text>
</comment>
<dbReference type="Proteomes" id="UP000198688">
    <property type="component" value="Chromosome I"/>
</dbReference>
<evidence type="ECO:0000256" key="3">
    <source>
        <dbReference type="ARBA" id="ARBA00023125"/>
    </source>
</evidence>
<dbReference type="InterPro" id="IPR036390">
    <property type="entry name" value="WH_DNA-bd_sf"/>
</dbReference>
<dbReference type="Pfam" id="PF00126">
    <property type="entry name" value="HTH_1"/>
    <property type="match status" value="1"/>
</dbReference>
<keyword evidence="2" id="KW-0805">Transcription regulation</keyword>
<dbReference type="Gene3D" id="1.10.10.10">
    <property type="entry name" value="Winged helix-like DNA-binding domain superfamily/Winged helix DNA-binding domain"/>
    <property type="match status" value="1"/>
</dbReference>
<dbReference type="SUPFAM" id="SSF53850">
    <property type="entry name" value="Periplasmic binding protein-like II"/>
    <property type="match status" value="1"/>
</dbReference>
<dbReference type="AlphaFoldDB" id="A0A1H1YWJ6"/>
<reference evidence="6 7" key="1">
    <citation type="submission" date="2016-10" db="EMBL/GenBank/DDBJ databases">
        <authorList>
            <person name="de Groot N.N."/>
        </authorList>
    </citation>
    <scope>NUCLEOTIDE SEQUENCE [LARGE SCALE GENOMIC DNA]</scope>
    <source>
        <strain evidence="6 7">DSM 43941</strain>
    </source>
</reference>
<organism evidence="6 7">
    <name type="scientific">Actinoplanes derwentensis</name>
    <dbReference type="NCBI Taxonomy" id="113562"/>
    <lineage>
        <taxon>Bacteria</taxon>
        <taxon>Bacillati</taxon>
        <taxon>Actinomycetota</taxon>
        <taxon>Actinomycetes</taxon>
        <taxon>Micromonosporales</taxon>
        <taxon>Micromonosporaceae</taxon>
        <taxon>Actinoplanes</taxon>
    </lineage>
</organism>
<evidence type="ECO:0000256" key="4">
    <source>
        <dbReference type="ARBA" id="ARBA00023163"/>
    </source>
</evidence>
<dbReference type="PANTHER" id="PTHR30346">
    <property type="entry name" value="TRANSCRIPTIONAL DUAL REGULATOR HCAR-RELATED"/>
    <property type="match status" value="1"/>
</dbReference>
<dbReference type="Pfam" id="PF03466">
    <property type="entry name" value="LysR_substrate"/>
    <property type="match status" value="1"/>
</dbReference>
<dbReference type="Gene3D" id="3.40.190.290">
    <property type="match status" value="1"/>
</dbReference>
<evidence type="ECO:0000313" key="7">
    <source>
        <dbReference type="Proteomes" id="UP000198688"/>
    </source>
</evidence>
<keyword evidence="7" id="KW-1185">Reference proteome</keyword>
<dbReference type="GO" id="GO:0003700">
    <property type="term" value="F:DNA-binding transcription factor activity"/>
    <property type="evidence" value="ECO:0007669"/>
    <property type="project" value="InterPro"/>
</dbReference>
<dbReference type="EMBL" id="LT629758">
    <property type="protein sequence ID" value="SDT25336.1"/>
    <property type="molecule type" value="Genomic_DNA"/>
</dbReference>
<dbReference type="InterPro" id="IPR005119">
    <property type="entry name" value="LysR_subst-bd"/>
</dbReference>
<evidence type="ECO:0000256" key="2">
    <source>
        <dbReference type="ARBA" id="ARBA00023015"/>
    </source>
</evidence>
<accession>A0A1H1YWJ6</accession>
<protein>
    <submittedName>
        <fullName evidence="6">DNA-binding transcriptional regulator, LysR family</fullName>
    </submittedName>
</protein>
<gene>
    <name evidence="6" type="ORF">SAMN04489716_3014</name>
</gene>